<dbReference type="PANTHER" id="PTHR48041">
    <property type="entry name" value="ABC TRANSPORTER G FAMILY MEMBER 28"/>
    <property type="match status" value="1"/>
</dbReference>
<keyword evidence="8" id="KW-0067">ATP-binding</keyword>
<name>G8ZQ11_TORDE</name>
<evidence type="ECO:0000256" key="3">
    <source>
        <dbReference type="ARBA" id="ARBA00022448"/>
    </source>
</evidence>
<dbReference type="Pfam" id="PF19055">
    <property type="entry name" value="ABC2_membrane_7"/>
    <property type="match status" value="1"/>
</dbReference>
<dbReference type="CDD" id="cd03213">
    <property type="entry name" value="ABCG_EPDR"/>
    <property type="match status" value="1"/>
</dbReference>
<feature type="transmembrane region" description="Helical" evidence="12">
    <location>
        <begin position="866"/>
        <end position="886"/>
    </location>
</feature>
<feature type="transmembrane region" description="Helical" evidence="12">
    <location>
        <begin position="816"/>
        <end position="837"/>
    </location>
</feature>
<dbReference type="CDD" id="cd00055">
    <property type="entry name" value="EGF_Lam"/>
    <property type="match status" value="1"/>
</dbReference>
<evidence type="ECO:0000313" key="16">
    <source>
        <dbReference type="Proteomes" id="UP000005627"/>
    </source>
</evidence>
<dbReference type="PROSITE" id="PS00211">
    <property type="entry name" value="ABC_TRANSPORTER_1"/>
    <property type="match status" value="1"/>
</dbReference>
<dbReference type="OrthoDB" id="66620at2759"/>
<keyword evidence="5 13" id="KW-0732">Signal</keyword>
<sequence length="1036" mass="115559">MRDFRSLNMLLIAFVGVFLIASPVFAARETGRTTLLSKKESGYGRTMEDDDDKCPPCFNCALPIFECKQFSECNTNTGRCECLAGFTGDDCSIPVCGGLSDDNDKRPRRPDDTNECECDVGWGGINCNICEEDSVCDAFMPEKGLKGTCYKNGMIVNKLYQGCNVTNEKILEILNGKIPQVTFSCDKKTEGCNFQFWIDRKESFYCGLDTCSFEYDLKTNSSHYNCKDVQCKCVPDAMLCGANGSIDISDFLTETIKGPGDFSCDLDAKNCQFKEPSMNDLIETIFGDPYITLHCESGECLHYSEIPGYNPPSKDIAMSWHAKVILSLTSMSLLALITFVSFYISKSTLFKNGTIHLVDEVETLDESFLKSDNAAALSFENITYNVSSSKTDENILKGISGIIKPGQMMALLGGSGAGKTTLLDILAMKRKTGQVTGSIKVNGSDIPRKDFTKLIGFVDQDDYLLPTLTVYETVLNSALLRLPRSFSFAAKQTRVYQVLEELRILDIKDRVIGNDFERGISGGEKRRVSIACELVTSPLILFLDEPTSGLDANNANNVVECLVRLAKTYNRTLVLSIHQPRSNIFQLFDKLVLLSNGEMVYSGDAIRVGEFLRNNGYRCPSDYNIADYLIDITFESQGAKKRFAASSPSDDIEASAALFNPSSKKDSVHPALEDRTNSVGSFNQREWEHFAGHRDEIRNLLSESSDPQAETVGSMNTKLLNNKFKEGPYFAELKFDIDTLIANHEQSPIQLPQSLKSATFLQQLSILCSRTFKNIYRNPKLLLANYLLTLVLALFLGTLYYDVSNDISGFQNRMGLFFFILTYFGFVTFTGLSSFAMERIIFIKERSNNYYSPLAYFISKILSDVLPLRVIPPTLLALVVYPLVGLNMKNQAFFIFIGVLILFNLGISLEILAIGIIFEDLNNSIIFSVLVLLGSLLFSGLFINTKDITSAAFKYLKNLSLFYYAYESLLINEVKSLTLRETKYGLKIEVPGATILSTFGFVVQNLAFDIKVLGLFNMFFLLVGYLALKLIVVEQK</sequence>
<dbReference type="InterPro" id="IPR003439">
    <property type="entry name" value="ABC_transporter-like_ATP-bd"/>
</dbReference>
<dbReference type="FunCoup" id="G8ZQ11">
    <property type="interactions" value="369"/>
</dbReference>
<evidence type="ECO:0000256" key="13">
    <source>
        <dbReference type="SAM" id="SignalP"/>
    </source>
</evidence>
<dbReference type="RefSeq" id="XP_003679916.1">
    <property type="nucleotide sequence ID" value="XM_003679868.1"/>
</dbReference>
<dbReference type="eggNOG" id="KOG0061">
    <property type="taxonomic scope" value="Eukaryota"/>
</dbReference>
<gene>
    <name evidence="15" type="primary">TDEL0B05760</name>
    <name evidence="15" type="ORF">TDEL_0B05760</name>
</gene>
<keyword evidence="4 12" id="KW-0812">Transmembrane</keyword>
<dbReference type="SMART" id="SM00382">
    <property type="entry name" value="AAA"/>
    <property type="match status" value="1"/>
</dbReference>
<feature type="domain" description="ABC transporter" evidence="14">
    <location>
        <begin position="377"/>
        <end position="621"/>
    </location>
</feature>
<dbReference type="FunFam" id="3.40.50.300:FF:000702">
    <property type="entry name" value="ABC transporter (Adp1)"/>
    <property type="match status" value="1"/>
</dbReference>
<evidence type="ECO:0000256" key="2">
    <source>
        <dbReference type="ARBA" id="ARBA00005814"/>
    </source>
</evidence>
<evidence type="ECO:0000256" key="6">
    <source>
        <dbReference type="ARBA" id="ARBA00022741"/>
    </source>
</evidence>
<feature type="chain" id="PRO_5003519176" description="ABC transporter domain-containing protein" evidence="13">
    <location>
        <begin position="27"/>
        <end position="1036"/>
    </location>
</feature>
<dbReference type="GO" id="GO:0140359">
    <property type="term" value="F:ABC-type transporter activity"/>
    <property type="evidence" value="ECO:0007669"/>
    <property type="project" value="InterPro"/>
</dbReference>
<dbReference type="InterPro" id="IPR043926">
    <property type="entry name" value="ABCG_dom"/>
</dbReference>
<protein>
    <recommendedName>
        <fullName evidence="14">ABC transporter domain-containing protein</fullName>
    </recommendedName>
</protein>
<keyword evidence="7" id="KW-0256">Endoplasmic reticulum</keyword>
<feature type="transmembrane region" description="Helical" evidence="12">
    <location>
        <begin position="892"/>
        <end position="918"/>
    </location>
</feature>
<dbReference type="InterPro" id="IPR027417">
    <property type="entry name" value="P-loop_NTPase"/>
</dbReference>
<evidence type="ECO:0000256" key="5">
    <source>
        <dbReference type="ARBA" id="ARBA00022729"/>
    </source>
</evidence>
<dbReference type="PROSITE" id="PS50893">
    <property type="entry name" value="ABC_TRANSPORTER_2"/>
    <property type="match status" value="1"/>
</dbReference>
<dbReference type="InterPro" id="IPR050352">
    <property type="entry name" value="ABCG_transporters"/>
</dbReference>
<evidence type="ECO:0000256" key="8">
    <source>
        <dbReference type="ARBA" id="ARBA00022840"/>
    </source>
</evidence>
<feature type="transmembrane region" description="Helical" evidence="12">
    <location>
        <begin position="781"/>
        <end position="801"/>
    </location>
</feature>
<dbReference type="Pfam" id="PF01061">
    <property type="entry name" value="ABC2_membrane"/>
    <property type="match status" value="1"/>
</dbReference>
<dbReference type="Pfam" id="PF00005">
    <property type="entry name" value="ABC_tran"/>
    <property type="match status" value="1"/>
</dbReference>
<dbReference type="GO" id="GO:0016887">
    <property type="term" value="F:ATP hydrolysis activity"/>
    <property type="evidence" value="ECO:0007669"/>
    <property type="project" value="InterPro"/>
</dbReference>
<dbReference type="STRING" id="1076872.G8ZQ11"/>
<organism evidence="15 16">
    <name type="scientific">Torulaspora delbrueckii</name>
    <name type="common">Yeast</name>
    <name type="synonym">Candida colliculosa</name>
    <dbReference type="NCBI Taxonomy" id="4950"/>
    <lineage>
        <taxon>Eukaryota</taxon>
        <taxon>Fungi</taxon>
        <taxon>Dikarya</taxon>
        <taxon>Ascomycota</taxon>
        <taxon>Saccharomycotina</taxon>
        <taxon>Saccharomycetes</taxon>
        <taxon>Saccharomycetales</taxon>
        <taxon>Saccharomycetaceae</taxon>
        <taxon>Torulaspora</taxon>
    </lineage>
</organism>
<evidence type="ECO:0000256" key="10">
    <source>
        <dbReference type="ARBA" id="ARBA00023136"/>
    </source>
</evidence>
<keyword evidence="3" id="KW-0813">Transport</keyword>
<keyword evidence="11" id="KW-0325">Glycoprotein</keyword>
<feature type="transmembrane region" description="Helical" evidence="12">
    <location>
        <begin position="1012"/>
        <end position="1032"/>
    </location>
</feature>
<dbReference type="PROSITE" id="PS00022">
    <property type="entry name" value="EGF_1"/>
    <property type="match status" value="1"/>
</dbReference>
<dbReference type="KEGG" id="tdl:TDEL_0B05760"/>
<evidence type="ECO:0000256" key="7">
    <source>
        <dbReference type="ARBA" id="ARBA00022824"/>
    </source>
</evidence>
<dbReference type="InterPro" id="IPR002049">
    <property type="entry name" value="LE_dom"/>
</dbReference>
<dbReference type="InterPro" id="IPR017871">
    <property type="entry name" value="ABC_transporter-like_CS"/>
</dbReference>
<feature type="transmembrane region" description="Helical" evidence="12">
    <location>
        <begin position="925"/>
        <end position="943"/>
    </location>
</feature>
<evidence type="ECO:0000313" key="15">
    <source>
        <dbReference type="EMBL" id="CCE90705.1"/>
    </source>
</evidence>
<dbReference type="GO" id="GO:0005524">
    <property type="term" value="F:ATP binding"/>
    <property type="evidence" value="ECO:0007669"/>
    <property type="project" value="UniProtKB-KW"/>
</dbReference>
<evidence type="ECO:0000256" key="9">
    <source>
        <dbReference type="ARBA" id="ARBA00022989"/>
    </source>
</evidence>
<evidence type="ECO:0000256" key="12">
    <source>
        <dbReference type="SAM" id="Phobius"/>
    </source>
</evidence>
<dbReference type="InParanoid" id="G8ZQ11"/>
<evidence type="ECO:0000256" key="1">
    <source>
        <dbReference type="ARBA" id="ARBA00004477"/>
    </source>
</evidence>
<reference evidence="15 16" key="1">
    <citation type="journal article" date="2011" name="Proc. Natl. Acad. Sci. U.S.A.">
        <title>Evolutionary erosion of yeast sex chromosomes by mating-type switching accidents.</title>
        <authorList>
            <person name="Gordon J.L."/>
            <person name="Armisen D."/>
            <person name="Proux-Wera E."/>
            <person name="Oheigeartaigh S.S."/>
            <person name="Byrne K.P."/>
            <person name="Wolfe K.H."/>
        </authorList>
    </citation>
    <scope>NUCLEOTIDE SEQUENCE [LARGE SCALE GENOMIC DNA]</scope>
    <source>
        <strain evidence="16">ATCC 10662 / CBS 1146 / NBRC 0425 / NCYC 2629 / NRRL Y-866</strain>
    </source>
</reference>
<dbReference type="HOGENOM" id="CLU_000604_57_1_1"/>
<dbReference type="EMBL" id="HE616743">
    <property type="protein sequence ID" value="CCE90705.1"/>
    <property type="molecule type" value="Genomic_DNA"/>
</dbReference>
<comment type="similarity">
    <text evidence="2">Belongs to the ABC transporter superfamily. ABCG family. Eye pigment precursor importer (TC 3.A.1.204) subfamily.</text>
</comment>
<proteinExistence type="inferred from homology"/>
<dbReference type="InterPro" id="IPR003593">
    <property type="entry name" value="AAA+_ATPase"/>
</dbReference>
<dbReference type="InterPro" id="IPR013525">
    <property type="entry name" value="ABC2_TM"/>
</dbReference>
<evidence type="ECO:0000259" key="14">
    <source>
        <dbReference type="PROSITE" id="PS50893"/>
    </source>
</evidence>
<keyword evidence="10 12" id="KW-0472">Membrane</keyword>
<evidence type="ECO:0000256" key="4">
    <source>
        <dbReference type="ARBA" id="ARBA00022692"/>
    </source>
</evidence>
<dbReference type="Gene3D" id="3.40.50.300">
    <property type="entry name" value="P-loop containing nucleotide triphosphate hydrolases"/>
    <property type="match status" value="1"/>
</dbReference>
<comment type="subcellular location">
    <subcellularLocation>
        <location evidence="1">Endoplasmic reticulum membrane</location>
        <topology evidence="1">Multi-pass membrane protein</topology>
    </subcellularLocation>
</comment>
<dbReference type="SUPFAM" id="SSF52540">
    <property type="entry name" value="P-loop containing nucleoside triphosphate hydrolases"/>
    <property type="match status" value="1"/>
</dbReference>
<dbReference type="InterPro" id="IPR000742">
    <property type="entry name" value="EGF"/>
</dbReference>
<feature type="signal peptide" evidence="13">
    <location>
        <begin position="1"/>
        <end position="26"/>
    </location>
</feature>
<evidence type="ECO:0000256" key="11">
    <source>
        <dbReference type="ARBA" id="ARBA00023180"/>
    </source>
</evidence>
<feature type="transmembrane region" description="Helical" evidence="12">
    <location>
        <begin position="320"/>
        <end position="344"/>
    </location>
</feature>
<keyword evidence="9 12" id="KW-1133">Transmembrane helix</keyword>
<keyword evidence="16" id="KW-1185">Reference proteome</keyword>
<dbReference type="GeneID" id="11504942"/>
<accession>G8ZQ11</accession>
<dbReference type="AlphaFoldDB" id="G8ZQ11"/>
<dbReference type="Proteomes" id="UP000005627">
    <property type="component" value="Chromosome 2"/>
</dbReference>
<keyword evidence="6" id="KW-0547">Nucleotide-binding</keyword>
<dbReference type="PANTHER" id="PTHR48041:SF2">
    <property type="entry name" value="ATP-DEPENDENT PERMEASE-RELATED"/>
    <property type="match status" value="1"/>
</dbReference>
<dbReference type="GO" id="GO:0005789">
    <property type="term" value="C:endoplasmic reticulum membrane"/>
    <property type="evidence" value="ECO:0007669"/>
    <property type="project" value="UniProtKB-SubCell"/>
</dbReference>